<protein>
    <submittedName>
        <fullName evidence="5">DUF4959 domain-containing protein</fullName>
    </submittedName>
</protein>
<dbReference type="EMBL" id="CP139960">
    <property type="protein sequence ID" value="WQD38613.1"/>
    <property type="molecule type" value="Genomic_DNA"/>
</dbReference>
<dbReference type="InterPro" id="IPR008979">
    <property type="entry name" value="Galactose-bd-like_sf"/>
</dbReference>
<dbReference type="SUPFAM" id="SSF49785">
    <property type="entry name" value="Galactose-binding domain-like"/>
    <property type="match status" value="1"/>
</dbReference>
<dbReference type="Gene3D" id="2.60.120.260">
    <property type="entry name" value="Galactose-binding domain-like"/>
    <property type="match status" value="1"/>
</dbReference>
<evidence type="ECO:0000259" key="3">
    <source>
        <dbReference type="Pfam" id="PF16391"/>
    </source>
</evidence>
<evidence type="ECO:0000313" key="5">
    <source>
        <dbReference type="EMBL" id="WQD38613.1"/>
    </source>
</evidence>
<keyword evidence="1" id="KW-0472">Membrane</keyword>
<dbReference type="InterPro" id="IPR033431">
    <property type="entry name" value="DUF5126"/>
</dbReference>
<keyword evidence="6" id="KW-1185">Reference proteome</keyword>
<dbReference type="PROSITE" id="PS51257">
    <property type="entry name" value="PROKAR_LIPOPROTEIN"/>
    <property type="match status" value="1"/>
</dbReference>
<proteinExistence type="predicted"/>
<reference evidence="5 6" key="1">
    <citation type="submission" date="2023-12" db="EMBL/GenBank/DDBJ databases">
        <title>Genome sequencing and assembly of bacterial species from a model synthetic community.</title>
        <authorList>
            <person name="Hogle S.L."/>
        </authorList>
    </citation>
    <scope>NUCLEOTIDE SEQUENCE [LARGE SCALE GENOMIC DNA]</scope>
    <source>
        <strain evidence="5 6">HAMBI_3031</strain>
    </source>
</reference>
<evidence type="ECO:0000313" key="6">
    <source>
        <dbReference type="Proteomes" id="UP001325680"/>
    </source>
</evidence>
<dbReference type="Proteomes" id="UP001325680">
    <property type="component" value="Chromosome"/>
</dbReference>
<sequence>MKKLFCIQYSRQHRPYLPMPVIIIMVMVVTALSCGKADLNNPVGISDAIPQLVTVTSVENISGGAIIRYNVPKDDNVNYIEAVYEIKGKETKKKGSFYTNELLLDGFPDSREYKVSLYSVSFSEKKSEPVVVTINPATPPYQSVAQTLDVAPVFGGIKTTYKNPTKSSLQITFLEKNNQGRWTEVQTLYTSLDSGTFYVRGLESRLYQFGVVCRDRWQNVSDTLTVSSQPLHEQLADFSRIVSYPLPGDITYEFPLTGRQPHHTGAGTGVGNVPCLWNGETHAPFSKSPFFFFQNTTAGLPFSGLPSSITIDLGRRYQISRFVYWPRASSSTTIQYNYIFGTTHVKTFELWASNNPSTDGSYDSWTKVGSFESIRPSGNTAPGNEYNTEEDRRIAVTGESYDMPEDISAYRYIRYRVFSTWGAQPFWASTELQFFGNPQN</sequence>
<evidence type="ECO:0000256" key="1">
    <source>
        <dbReference type="SAM" id="Phobius"/>
    </source>
</evidence>
<accession>A0ABZ0W5N8</accession>
<dbReference type="InterPro" id="IPR032164">
    <property type="entry name" value="DUF5000"/>
</dbReference>
<evidence type="ECO:0000259" key="2">
    <source>
        <dbReference type="Pfam" id="PF16323"/>
    </source>
</evidence>
<dbReference type="Pfam" id="PF16391">
    <property type="entry name" value="DUF5000"/>
    <property type="match status" value="1"/>
</dbReference>
<dbReference type="Pfam" id="PF17166">
    <property type="entry name" value="DUF5126"/>
    <property type="match status" value="1"/>
</dbReference>
<organism evidence="5 6">
    <name type="scientific">Niabella yanshanensis</name>
    <dbReference type="NCBI Taxonomy" id="577386"/>
    <lineage>
        <taxon>Bacteria</taxon>
        <taxon>Pseudomonadati</taxon>
        <taxon>Bacteroidota</taxon>
        <taxon>Chitinophagia</taxon>
        <taxon>Chitinophagales</taxon>
        <taxon>Chitinophagaceae</taxon>
        <taxon>Niabella</taxon>
    </lineage>
</organism>
<keyword evidence="1" id="KW-0812">Transmembrane</keyword>
<feature type="transmembrane region" description="Helical" evidence="1">
    <location>
        <begin position="16"/>
        <end position="33"/>
    </location>
</feature>
<feature type="domain" description="DUF5126" evidence="4">
    <location>
        <begin position="138"/>
        <end position="236"/>
    </location>
</feature>
<gene>
    <name evidence="5" type="ORF">U0035_00440</name>
</gene>
<feature type="domain" description="DUF4959" evidence="2">
    <location>
        <begin position="33"/>
        <end position="136"/>
    </location>
</feature>
<dbReference type="InterPro" id="IPR032527">
    <property type="entry name" value="DUF4959"/>
</dbReference>
<dbReference type="Pfam" id="PF16323">
    <property type="entry name" value="DUF4959"/>
    <property type="match status" value="1"/>
</dbReference>
<feature type="domain" description="DUF5000" evidence="3">
    <location>
        <begin position="294"/>
        <end position="436"/>
    </location>
</feature>
<dbReference type="RefSeq" id="WP_162817897.1">
    <property type="nucleotide sequence ID" value="NZ_CP139960.1"/>
</dbReference>
<keyword evidence="1" id="KW-1133">Transmembrane helix</keyword>
<name>A0ABZ0W5N8_9BACT</name>
<evidence type="ECO:0000259" key="4">
    <source>
        <dbReference type="Pfam" id="PF17166"/>
    </source>
</evidence>